<keyword evidence="2" id="KW-0732">Signal</keyword>
<dbReference type="AlphaFoldDB" id="A0A835EAC6"/>
<sequence length="95" mass="10064">MGPSSRKSLSAAAAIVVLQLIIVATCEPASVAEQTCRHLSGSYKGICVYNLSCYFVCTDESTANIDGSCDFFQCWCYTNCPSEIVAADASAPIQP</sequence>
<evidence type="ECO:0000313" key="4">
    <source>
        <dbReference type="EMBL" id="KAF8673209.1"/>
    </source>
</evidence>
<dbReference type="InterPro" id="IPR036574">
    <property type="entry name" value="Scorpion_toxin-like_sf"/>
</dbReference>
<dbReference type="GO" id="GO:0006952">
    <property type="term" value="P:defense response"/>
    <property type="evidence" value="ECO:0007669"/>
    <property type="project" value="InterPro"/>
</dbReference>
<dbReference type="Proteomes" id="UP000636709">
    <property type="component" value="Unassembled WGS sequence"/>
</dbReference>
<evidence type="ECO:0000256" key="1">
    <source>
        <dbReference type="ARBA" id="ARBA00023157"/>
    </source>
</evidence>
<organism evidence="4 5">
    <name type="scientific">Digitaria exilis</name>
    <dbReference type="NCBI Taxonomy" id="1010633"/>
    <lineage>
        <taxon>Eukaryota</taxon>
        <taxon>Viridiplantae</taxon>
        <taxon>Streptophyta</taxon>
        <taxon>Embryophyta</taxon>
        <taxon>Tracheophyta</taxon>
        <taxon>Spermatophyta</taxon>
        <taxon>Magnoliopsida</taxon>
        <taxon>Liliopsida</taxon>
        <taxon>Poales</taxon>
        <taxon>Poaceae</taxon>
        <taxon>PACMAD clade</taxon>
        <taxon>Panicoideae</taxon>
        <taxon>Panicodae</taxon>
        <taxon>Paniceae</taxon>
        <taxon>Anthephorinae</taxon>
        <taxon>Digitaria</taxon>
    </lineage>
</organism>
<name>A0A835EAC6_9POAL</name>
<gene>
    <name evidence="4" type="ORF">HU200_048759</name>
</gene>
<evidence type="ECO:0000256" key="2">
    <source>
        <dbReference type="SAM" id="SignalP"/>
    </source>
</evidence>
<dbReference type="SMART" id="SM00505">
    <property type="entry name" value="Knot1"/>
    <property type="match status" value="1"/>
</dbReference>
<protein>
    <recommendedName>
        <fullName evidence="3">Knottins-like domain-containing protein</fullName>
    </recommendedName>
</protein>
<evidence type="ECO:0000313" key="5">
    <source>
        <dbReference type="Proteomes" id="UP000636709"/>
    </source>
</evidence>
<comment type="caution">
    <text evidence="4">The sequence shown here is derived from an EMBL/GenBank/DDBJ whole genome shotgun (WGS) entry which is preliminary data.</text>
</comment>
<dbReference type="EMBL" id="JACEFO010002208">
    <property type="protein sequence ID" value="KAF8673209.1"/>
    <property type="molecule type" value="Genomic_DNA"/>
</dbReference>
<dbReference type="Gene3D" id="3.30.30.10">
    <property type="entry name" value="Knottin, scorpion toxin-like"/>
    <property type="match status" value="1"/>
</dbReference>
<dbReference type="InterPro" id="IPR008176">
    <property type="entry name" value="Defensin_plant"/>
</dbReference>
<dbReference type="InterPro" id="IPR003614">
    <property type="entry name" value="Knottins"/>
</dbReference>
<feature type="domain" description="Knottins-like" evidence="3">
    <location>
        <begin position="35"/>
        <end position="80"/>
    </location>
</feature>
<dbReference type="OrthoDB" id="683455at2759"/>
<feature type="signal peptide" evidence="2">
    <location>
        <begin position="1"/>
        <end position="32"/>
    </location>
</feature>
<dbReference type="Pfam" id="PF00304">
    <property type="entry name" value="Gamma-thionin"/>
    <property type="match status" value="1"/>
</dbReference>
<dbReference type="Gramene" id="Dexi8A01G0014220.1">
    <property type="protein sequence ID" value="Dexi8A01G0014220.1:cds"/>
    <property type="gene ID" value="Dexi8A01G0014220"/>
</dbReference>
<keyword evidence="5" id="KW-1185">Reference proteome</keyword>
<evidence type="ECO:0000259" key="3">
    <source>
        <dbReference type="SMART" id="SM00505"/>
    </source>
</evidence>
<dbReference type="PROSITE" id="PS00940">
    <property type="entry name" value="GAMMA_THIONIN"/>
    <property type="match status" value="1"/>
</dbReference>
<accession>A0A835EAC6</accession>
<reference evidence="4" key="1">
    <citation type="submission" date="2020-07" db="EMBL/GenBank/DDBJ databases">
        <title>Genome sequence and genetic diversity analysis of an under-domesticated orphan crop, white fonio (Digitaria exilis).</title>
        <authorList>
            <person name="Bennetzen J.L."/>
            <person name="Chen S."/>
            <person name="Ma X."/>
            <person name="Wang X."/>
            <person name="Yssel A.E.J."/>
            <person name="Chaluvadi S.R."/>
            <person name="Johnson M."/>
            <person name="Gangashetty P."/>
            <person name="Hamidou F."/>
            <person name="Sanogo M.D."/>
            <person name="Zwaenepoel A."/>
            <person name="Wallace J."/>
            <person name="Van De Peer Y."/>
            <person name="Van Deynze A."/>
        </authorList>
    </citation>
    <scope>NUCLEOTIDE SEQUENCE</scope>
    <source>
        <tissue evidence="4">Leaves</tissue>
    </source>
</reference>
<proteinExistence type="predicted"/>
<dbReference type="SUPFAM" id="SSF57095">
    <property type="entry name" value="Scorpion toxin-like"/>
    <property type="match status" value="1"/>
</dbReference>
<feature type="chain" id="PRO_5032986496" description="Knottins-like domain-containing protein" evidence="2">
    <location>
        <begin position="33"/>
        <end position="95"/>
    </location>
</feature>
<keyword evidence="1" id="KW-1015">Disulfide bond</keyword>